<evidence type="ECO:0000313" key="3">
    <source>
        <dbReference type="Proteomes" id="UP000034562"/>
    </source>
</evidence>
<gene>
    <name evidence="2" type="ORF">UU12_C0040G0003</name>
</gene>
<feature type="transmembrane region" description="Helical" evidence="1">
    <location>
        <begin position="9"/>
        <end position="32"/>
    </location>
</feature>
<protein>
    <submittedName>
        <fullName evidence="2">Uncharacterized protein</fullName>
    </submittedName>
</protein>
<dbReference type="AlphaFoldDB" id="A0A0G0VC56"/>
<evidence type="ECO:0000313" key="2">
    <source>
        <dbReference type="EMBL" id="KKR69645.1"/>
    </source>
</evidence>
<keyword evidence="1" id="KW-1133">Transmembrane helix</keyword>
<organism evidence="2 3">
    <name type="scientific">Candidatus Woesebacteria bacterium GW2011_GWA2_40_7b</name>
    <dbReference type="NCBI Taxonomy" id="1618563"/>
    <lineage>
        <taxon>Bacteria</taxon>
        <taxon>Candidatus Woeseibacteriota</taxon>
    </lineage>
</organism>
<dbReference type="Proteomes" id="UP000034562">
    <property type="component" value="Unassembled WGS sequence"/>
</dbReference>
<keyword evidence="1" id="KW-0812">Transmembrane</keyword>
<accession>A0A0G0VC56</accession>
<proteinExistence type="predicted"/>
<reference evidence="2 3" key="1">
    <citation type="journal article" date="2015" name="Nature">
        <title>rRNA introns, odd ribosomes, and small enigmatic genomes across a large radiation of phyla.</title>
        <authorList>
            <person name="Brown C.T."/>
            <person name="Hug L.A."/>
            <person name="Thomas B.C."/>
            <person name="Sharon I."/>
            <person name="Castelle C.J."/>
            <person name="Singh A."/>
            <person name="Wilkins M.J."/>
            <person name="Williams K.H."/>
            <person name="Banfield J.F."/>
        </authorList>
    </citation>
    <scope>NUCLEOTIDE SEQUENCE [LARGE SCALE GENOMIC DNA]</scope>
</reference>
<dbReference type="EMBL" id="LBZK01000040">
    <property type="protein sequence ID" value="KKR69645.1"/>
    <property type="molecule type" value="Genomic_DNA"/>
</dbReference>
<name>A0A0G0VC56_9BACT</name>
<comment type="caution">
    <text evidence="2">The sequence shown here is derived from an EMBL/GenBank/DDBJ whole genome shotgun (WGS) entry which is preliminary data.</text>
</comment>
<sequence length="34" mass="3748">MISKKGKKIFVIVIVISSISLLLGAVLPYLLYAR</sequence>
<keyword evidence="1" id="KW-0472">Membrane</keyword>
<evidence type="ECO:0000256" key="1">
    <source>
        <dbReference type="SAM" id="Phobius"/>
    </source>
</evidence>